<dbReference type="PANTHER" id="PTHR11409:SF39">
    <property type="entry name" value="ADENOSINE DEAMINASE 2"/>
    <property type="match status" value="1"/>
</dbReference>
<evidence type="ECO:0000256" key="2">
    <source>
        <dbReference type="ARBA" id="ARBA00004613"/>
    </source>
</evidence>
<dbReference type="GO" id="GO:0046872">
    <property type="term" value="F:metal ion binding"/>
    <property type="evidence" value="ECO:0007669"/>
    <property type="project" value="UniProtKB-KW"/>
</dbReference>
<dbReference type="GO" id="GO:0006154">
    <property type="term" value="P:adenosine catabolic process"/>
    <property type="evidence" value="ECO:0007669"/>
    <property type="project" value="TreeGrafter"/>
</dbReference>
<reference evidence="10 11" key="1">
    <citation type="submission" date="2019-04" db="EMBL/GenBank/DDBJ databases">
        <title>Aspergillus burnettii sp. nov., novel species from soil in southeast Queensland.</title>
        <authorList>
            <person name="Gilchrist C.L.M."/>
            <person name="Pitt J.I."/>
            <person name="Lange L."/>
            <person name="Lacey H.J."/>
            <person name="Vuong D."/>
            <person name="Midgley D.J."/>
            <person name="Greenfield P."/>
            <person name="Bradbury M."/>
            <person name="Lacey E."/>
            <person name="Busk P.K."/>
            <person name="Pilgaard B."/>
            <person name="Chooi Y.H."/>
            <person name="Piggott A.M."/>
        </authorList>
    </citation>
    <scope>NUCLEOTIDE SEQUENCE [LARGE SCALE GENOMIC DNA]</scope>
    <source>
        <strain evidence="10 11">FRR 5400</strain>
    </source>
</reference>
<dbReference type="SUPFAM" id="SSF51556">
    <property type="entry name" value="Metallo-dependent hydrolases"/>
    <property type="match status" value="1"/>
</dbReference>
<dbReference type="AlphaFoldDB" id="A0A8H6A9I1"/>
<dbReference type="GO" id="GO:0005576">
    <property type="term" value="C:extracellular region"/>
    <property type="evidence" value="ECO:0007669"/>
    <property type="project" value="UniProtKB-SubCell"/>
</dbReference>
<evidence type="ECO:0000256" key="8">
    <source>
        <dbReference type="ARBA" id="ARBA00022801"/>
    </source>
</evidence>
<sequence>MASNDIDWEIEEGIPQVDDPFIQQYLKGRTSLILEEQKQRYDTNLRKALSPVATRACEIFSKIRDRDLATLGPNEGDRRQSTPIPHLLEDQAQRTKLWKVLQKMPKGSLLHAHIETMLNIDFIIEEAFTTSGIHVYAPKPLITQRDYEEGLLYFQYSPVQSLENEPTVWEASYKPSSLISVQTAASSFPNGGEAGFRGWLKRRCILTLEHPYHQHGDSGMLNVYRGLSPVVISLLSYEPILRSCLRRMFSQLAADGINYVEIRNAFAFPYRREGSAAPEKDYSEWCRAFQEELQRFQRMEEGQSFCGARIVWTASRTLSNREMCESMIQCILAKLDFPAVICGFDVVGQGGHARSLVDLVPMLFWFRKQCAEEGVEIPFLFHVGEYLGDDKQTEHDLFDAILLGTRRIGPGESLYKHPLLLEMIKEKKILVECCPISKGVASPTDSLSVLLSRGVPVSLCDYPLAMTQYGMTGLTAEFWLALQGPDNLELPGLAMMVENSIRWSCYEDQSTSEWLSDIQEGILGERTKAMRLREWYTSFEKFCEWIALEFAETDIS</sequence>
<dbReference type="InterPro" id="IPR032466">
    <property type="entry name" value="Metal_Hydrolase"/>
</dbReference>
<keyword evidence="5" id="KW-0964">Secreted</keyword>
<dbReference type="InterPro" id="IPR006330">
    <property type="entry name" value="Ado/ade_deaminase"/>
</dbReference>
<evidence type="ECO:0000256" key="6">
    <source>
        <dbReference type="ARBA" id="ARBA00022723"/>
    </source>
</evidence>
<dbReference type="GO" id="GO:0004000">
    <property type="term" value="F:adenosine deaminase activity"/>
    <property type="evidence" value="ECO:0007669"/>
    <property type="project" value="TreeGrafter"/>
</dbReference>
<evidence type="ECO:0000256" key="5">
    <source>
        <dbReference type="ARBA" id="ARBA00022525"/>
    </source>
</evidence>
<organism evidence="10 11">
    <name type="scientific">Petromyces alliaceus</name>
    <name type="common">Aspergillus alliaceus</name>
    <dbReference type="NCBI Taxonomy" id="209559"/>
    <lineage>
        <taxon>Eukaryota</taxon>
        <taxon>Fungi</taxon>
        <taxon>Dikarya</taxon>
        <taxon>Ascomycota</taxon>
        <taxon>Pezizomycotina</taxon>
        <taxon>Eurotiomycetes</taxon>
        <taxon>Eurotiomycetidae</taxon>
        <taxon>Eurotiales</taxon>
        <taxon>Aspergillaceae</taxon>
        <taxon>Aspergillus</taxon>
        <taxon>Aspergillus subgen. Circumdati</taxon>
    </lineage>
</organism>
<dbReference type="EC" id="3.5.4.4" evidence="4"/>
<gene>
    <name evidence="10" type="ORF">ETB97_011863</name>
</gene>
<name>A0A8H6A9I1_PETAA</name>
<proteinExistence type="inferred from homology"/>
<evidence type="ECO:0000256" key="3">
    <source>
        <dbReference type="ARBA" id="ARBA00006083"/>
    </source>
</evidence>
<evidence type="ECO:0000313" key="11">
    <source>
        <dbReference type="Proteomes" id="UP000541154"/>
    </source>
</evidence>
<evidence type="ECO:0000256" key="7">
    <source>
        <dbReference type="ARBA" id="ARBA00022729"/>
    </source>
</evidence>
<evidence type="ECO:0000313" key="10">
    <source>
        <dbReference type="EMBL" id="KAF5862250.1"/>
    </source>
</evidence>
<evidence type="ECO:0000256" key="1">
    <source>
        <dbReference type="ARBA" id="ARBA00001947"/>
    </source>
</evidence>
<dbReference type="PANTHER" id="PTHR11409">
    <property type="entry name" value="ADENOSINE DEAMINASE"/>
    <property type="match status" value="1"/>
</dbReference>
<dbReference type="Proteomes" id="UP000541154">
    <property type="component" value="Unassembled WGS sequence"/>
</dbReference>
<evidence type="ECO:0000256" key="9">
    <source>
        <dbReference type="ARBA" id="ARBA00047764"/>
    </source>
</evidence>
<evidence type="ECO:0000256" key="4">
    <source>
        <dbReference type="ARBA" id="ARBA00012784"/>
    </source>
</evidence>
<keyword evidence="11" id="KW-1185">Reference proteome</keyword>
<dbReference type="GO" id="GO:0046103">
    <property type="term" value="P:inosine biosynthetic process"/>
    <property type="evidence" value="ECO:0007669"/>
    <property type="project" value="TreeGrafter"/>
</dbReference>
<comment type="catalytic activity">
    <reaction evidence="9">
        <text>adenosine + H2O + H(+) = inosine + NH4(+)</text>
        <dbReference type="Rhea" id="RHEA:24408"/>
        <dbReference type="ChEBI" id="CHEBI:15377"/>
        <dbReference type="ChEBI" id="CHEBI:15378"/>
        <dbReference type="ChEBI" id="CHEBI:16335"/>
        <dbReference type="ChEBI" id="CHEBI:17596"/>
        <dbReference type="ChEBI" id="CHEBI:28938"/>
        <dbReference type="EC" id="3.5.4.4"/>
    </reaction>
</comment>
<comment type="similarity">
    <text evidence="3">Belongs to the metallo-dependent hydrolases superfamily. Adenosine and AMP deaminases family. ADGF subfamily.</text>
</comment>
<comment type="subcellular location">
    <subcellularLocation>
        <location evidence="2">Secreted</location>
    </subcellularLocation>
</comment>
<keyword evidence="8" id="KW-0378">Hydrolase</keyword>
<keyword evidence="6" id="KW-0479">Metal-binding</keyword>
<dbReference type="EMBL" id="SPNV01000078">
    <property type="protein sequence ID" value="KAF5862250.1"/>
    <property type="molecule type" value="Genomic_DNA"/>
</dbReference>
<protein>
    <recommendedName>
        <fullName evidence="4">adenosine deaminase</fullName>
        <ecNumber evidence="4">3.5.4.4</ecNumber>
    </recommendedName>
</protein>
<accession>A0A8H6A9I1</accession>
<dbReference type="Gene3D" id="3.20.20.140">
    <property type="entry name" value="Metal-dependent hydrolases"/>
    <property type="match status" value="1"/>
</dbReference>
<comment type="cofactor">
    <cofactor evidence="1">
        <name>Zn(2+)</name>
        <dbReference type="ChEBI" id="CHEBI:29105"/>
    </cofactor>
</comment>
<comment type="caution">
    <text evidence="10">The sequence shown here is derived from an EMBL/GenBank/DDBJ whole genome shotgun (WGS) entry which is preliminary data.</text>
</comment>
<keyword evidence="7" id="KW-0732">Signal</keyword>
<dbReference type="FunFam" id="3.20.20.140:FF:000017">
    <property type="entry name" value="Adenosine deaminase 2"/>
    <property type="match status" value="1"/>
</dbReference>